<dbReference type="EMBL" id="CP001700">
    <property type="protein sequence ID" value="ACU72041.1"/>
    <property type="molecule type" value="Genomic_DNA"/>
</dbReference>
<dbReference type="InParanoid" id="C7Q4S2"/>
<dbReference type="PANTHER" id="PTHR30336">
    <property type="entry name" value="INNER MEMBRANE PROTEIN, PROBABLE PERMEASE"/>
    <property type="match status" value="1"/>
</dbReference>
<feature type="domain" description="DUF218" evidence="1">
    <location>
        <begin position="57"/>
        <end position="172"/>
    </location>
</feature>
<organism evidence="2 3">
    <name type="scientific">Catenulispora acidiphila (strain DSM 44928 / JCM 14897 / NBRC 102108 / NRRL B-24433 / ID139908)</name>
    <dbReference type="NCBI Taxonomy" id="479433"/>
    <lineage>
        <taxon>Bacteria</taxon>
        <taxon>Bacillati</taxon>
        <taxon>Actinomycetota</taxon>
        <taxon>Actinomycetes</taxon>
        <taxon>Catenulisporales</taxon>
        <taxon>Catenulisporaceae</taxon>
        <taxon>Catenulispora</taxon>
    </lineage>
</organism>
<dbReference type="GO" id="GO:0005886">
    <property type="term" value="C:plasma membrane"/>
    <property type="evidence" value="ECO:0007669"/>
    <property type="project" value="TreeGrafter"/>
</dbReference>
<dbReference type="eggNOG" id="COG2949">
    <property type="taxonomic scope" value="Bacteria"/>
</dbReference>
<reference evidence="2 3" key="1">
    <citation type="journal article" date="2009" name="Stand. Genomic Sci.">
        <title>Complete genome sequence of Catenulispora acidiphila type strain (ID 139908).</title>
        <authorList>
            <person name="Copeland A."/>
            <person name="Lapidus A."/>
            <person name="Glavina Del Rio T."/>
            <person name="Nolan M."/>
            <person name="Lucas S."/>
            <person name="Chen F."/>
            <person name="Tice H."/>
            <person name="Cheng J.F."/>
            <person name="Bruce D."/>
            <person name="Goodwin L."/>
            <person name="Pitluck S."/>
            <person name="Mikhailova N."/>
            <person name="Pati A."/>
            <person name="Ivanova N."/>
            <person name="Mavromatis K."/>
            <person name="Chen A."/>
            <person name="Palaniappan K."/>
            <person name="Chain P."/>
            <person name="Land M."/>
            <person name="Hauser L."/>
            <person name="Chang Y.J."/>
            <person name="Jeffries C.D."/>
            <person name="Chertkov O."/>
            <person name="Brettin T."/>
            <person name="Detter J.C."/>
            <person name="Han C."/>
            <person name="Ali Z."/>
            <person name="Tindall B.J."/>
            <person name="Goker M."/>
            <person name="Bristow J."/>
            <person name="Eisen J.A."/>
            <person name="Markowitz V."/>
            <person name="Hugenholtz P."/>
            <person name="Kyrpides N.C."/>
            <person name="Klenk H.P."/>
        </authorList>
    </citation>
    <scope>NUCLEOTIDE SEQUENCE [LARGE SCALE GENOMIC DNA]</scope>
    <source>
        <strain evidence="3">DSM 44928 / JCM 14897 / NBRC 102108 / NRRL B-24433 / ID139908</strain>
    </source>
</reference>
<dbReference type="InterPro" id="IPR051599">
    <property type="entry name" value="Cell_Envelope_Assoc"/>
</dbReference>
<evidence type="ECO:0000313" key="2">
    <source>
        <dbReference type="EMBL" id="ACU72041.1"/>
    </source>
</evidence>
<dbReference type="RefSeq" id="WP_012787334.1">
    <property type="nucleotide sequence ID" value="NC_013131.1"/>
</dbReference>
<evidence type="ECO:0000313" key="3">
    <source>
        <dbReference type="Proteomes" id="UP000000851"/>
    </source>
</evidence>
<dbReference type="AlphaFoldDB" id="C7Q4S2"/>
<dbReference type="Proteomes" id="UP000000851">
    <property type="component" value="Chromosome"/>
</dbReference>
<name>C7Q4S2_CATAD</name>
<dbReference type="HOGENOM" id="CLU_051474_0_0_11"/>
<dbReference type="CDD" id="cd06259">
    <property type="entry name" value="YdcF-like"/>
    <property type="match status" value="1"/>
</dbReference>
<dbReference type="STRING" id="479433.Caci_3132"/>
<protein>
    <recommendedName>
        <fullName evidence="1">DUF218 domain-containing protein</fullName>
    </recommendedName>
</protein>
<accession>C7Q4S2</accession>
<dbReference type="PANTHER" id="PTHR30336:SF6">
    <property type="entry name" value="INTEGRAL MEMBRANE PROTEIN"/>
    <property type="match status" value="1"/>
</dbReference>
<dbReference type="InterPro" id="IPR003848">
    <property type="entry name" value="DUF218"/>
</dbReference>
<keyword evidence="3" id="KW-1185">Reference proteome</keyword>
<dbReference type="Pfam" id="PF02698">
    <property type="entry name" value="DUF218"/>
    <property type="match status" value="1"/>
</dbReference>
<gene>
    <name evidence="2" type="ordered locus">Caci_3132</name>
</gene>
<evidence type="ECO:0000259" key="1">
    <source>
        <dbReference type="Pfam" id="PF02698"/>
    </source>
</evidence>
<proteinExistence type="predicted"/>
<dbReference type="KEGG" id="cai:Caci_3132"/>
<sequence precursor="true">MTRIQPRRWLPRTRKSQRRLYQAAALAVVLMFAPVTAVHAYASPYQRSAAAVPYEPVAIVFGAGAPGGRPSPYLSRRLDVALDLYRRGKVTVILVTGDNSQPDYDEPSAMRQYLVERGVPAARIVRDFAGFDTWASCERAKKIFGVDHATLVTQDFHLPRALLLCRAAGIDAYGVADTGESAAGEDELVNDSAREVLAGIKAWGQAVFQPQPVLGKKETSVATALAAAKGARSSPG</sequence>